<dbReference type="InterPro" id="IPR039218">
    <property type="entry name" value="REM_fam"/>
</dbReference>
<evidence type="ECO:0000313" key="6">
    <source>
        <dbReference type="Proteomes" id="UP001652660"/>
    </source>
</evidence>
<keyword evidence="4" id="KW-0804">Transcription</keyword>
<dbReference type="Proteomes" id="UP001652660">
    <property type="component" value="Chromosome 3e"/>
</dbReference>
<organism evidence="6 7">
    <name type="scientific">Coffea arabica</name>
    <name type="common">Arabian coffee</name>
    <dbReference type="NCBI Taxonomy" id="13443"/>
    <lineage>
        <taxon>Eukaryota</taxon>
        <taxon>Viridiplantae</taxon>
        <taxon>Streptophyta</taxon>
        <taxon>Embryophyta</taxon>
        <taxon>Tracheophyta</taxon>
        <taxon>Spermatophyta</taxon>
        <taxon>Magnoliopsida</taxon>
        <taxon>eudicotyledons</taxon>
        <taxon>Gunneridae</taxon>
        <taxon>Pentapetalae</taxon>
        <taxon>asterids</taxon>
        <taxon>lamiids</taxon>
        <taxon>Gentianales</taxon>
        <taxon>Rubiaceae</taxon>
        <taxon>Ixoroideae</taxon>
        <taxon>Gardenieae complex</taxon>
        <taxon>Bertiereae - Coffeeae clade</taxon>
        <taxon>Coffeeae</taxon>
        <taxon>Coffea</taxon>
    </lineage>
</organism>
<dbReference type="SUPFAM" id="SSF101936">
    <property type="entry name" value="DNA-binding pseudobarrel domain"/>
    <property type="match status" value="2"/>
</dbReference>
<gene>
    <name evidence="7" type="primary">LOC140038822</name>
</gene>
<dbReference type="Gene3D" id="2.40.330.10">
    <property type="entry name" value="DNA-binding pseudobarrel domain"/>
    <property type="match status" value="2"/>
</dbReference>
<dbReference type="PANTHER" id="PTHR31674:SF62">
    <property type="entry name" value="B3 DOMAIN-CONTAINING PROTEIN REM14-RELATED"/>
    <property type="match status" value="1"/>
</dbReference>
<evidence type="ECO:0000256" key="3">
    <source>
        <dbReference type="ARBA" id="ARBA00023125"/>
    </source>
</evidence>
<comment type="subcellular location">
    <subcellularLocation>
        <location evidence="1">Nucleus</location>
    </subcellularLocation>
</comment>
<accession>A0ABM4X8H8</accession>
<dbReference type="RefSeq" id="XP_071940337.1">
    <property type="nucleotide sequence ID" value="XM_072084236.1"/>
</dbReference>
<keyword evidence="5" id="KW-0539">Nucleus</keyword>
<name>A0ABM4X8H8_COFAR</name>
<reference evidence="7" key="1">
    <citation type="submission" date="2025-08" db="UniProtKB">
        <authorList>
            <consortium name="RefSeq"/>
        </authorList>
    </citation>
    <scope>IDENTIFICATION</scope>
    <source>
        <tissue evidence="7">Leaves</tissue>
    </source>
</reference>
<keyword evidence="6" id="KW-1185">Reference proteome</keyword>
<keyword evidence="3" id="KW-0238">DNA-binding</keyword>
<sequence length="258" mass="30191">MSEISCTTAPDLHLTYDNLTACCFLLKCIHRGQIFPSQFELLLAQHQSSRIILRIGLQQWPIMVTNHSFGEGWDYFCEHNSIKRHDTLLLRHAGSLIFDVIHFSELQTQVYMRWTAPLPNLLQTSNFTLQGTRQQHVASSMQPDLCQNLSDSMCFYQIFHSATPNSLQIPRFVDHFINHERTPTLLIKTGYRSTQIGVKCERLRRNWRTFVLEHQLQHNETLVFIPESETVFTVLIFDDTGVEKIFPWYHTFNIYSDV</sequence>
<evidence type="ECO:0000313" key="7">
    <source>
        <dbReference type="RefSeq" id="XP_071940337.1"/>
    </source>
</evidence>
<keyword evidence="2" id="KW-0805">Transcription regulation</keyword>
<evidence type="ECO:0008006" key="8">
    <source>
        <dbReference type="Google" id="ProtNLM"/>
    </source>
</evidence>
<proteinExistence type="predicted"/>
<evidence type="ECO:0000256" key="5">
    <source>
        <dbReference type="ARBA" id="ARBA00023242"/>
    </source>
</evidence>
<dbReference type="PANTHER" id="PTHR31674">
    <property type="entry name" value="B3 DOMAIN-CONTAINING PROTEIN REM-LIKE 3-RELATED"/>
    <property type="match status" value="1"/>
</dbReference>
<evidence type="ECO:0000256" key="1">
    <source>
        <dbReference type="ARBA" id="ARBA00004123"/>
    </source>
</evidence>
<protein>
    <recommendedName>
        <fullName evidence="8">TF-B3 domain-containing protein</fullName>
    </recommendedName>
</protein>
<evidence type="ECO:0000256" key="2">
    <source>
        <dbReference type="ARBA" id="ARBA00023015"/>
    </source>
</evidence>
<evidence type="ECO:0000256" key="4">
    <source>
        <dbReference type="ARBA" id="ARBA00023163"/>
    </source>
</evidence>
<dbReference type="GeneID" id="140038822"/>
<dbReference type="InterPro" id="IPR015300">
    <property type="entry name" value="DNA-bd_pseudobarrel_sf"/>
</dbReference>